<proteinExistence type="predicted"/>
<dbReference type="Proteomes" id="UP000449944">
    <property type="component" value="Unassembled WGS sequence"/>
</dbReference>
<gene>
    <name evidence="1" type="ORF">GKR67_18830</name>
</gene>
<protein>
    <submittedName>
        <fullName evidence="1">Uncharacterized protein</fullName>
    </submittedName>
</protein>
<comment type="caution">
    <text evidence="1">The sequence shown here is derived from an EMBL/GenBank/DDBJ whole genome shotgun (WGS) entry which is preliminary data.</text>
</comment>
<sequence length="171" mass="19408">MNMTNIKTAIKKCIIPILFFAIFDSSANTKVIGLIINQSSLDDVVKLYETEKDGVNSYSISPDQIPLKGVSETFVTVIDDVVKVVGFKFYDSKFPYLNDILKAKYTLVSEKGNYPFPAISTFENDGDMIFLKYNGGQYIDLIYVNKEYNISVNKSSKKRKETERDNDLSHL</sequence>
<reference evidence="1 2" key="1">
    <citation type="submission" date="2019-10" db="EMBL/GenBank/DDBJ databases">
        <title>Comparative genomic analysis of Providencia.</title>
        <authorList>
            <person name="Yuan C."/>
            <person name="Wei Y."/>
            <person name="Yin Z."/>
        </authorList>
    </citation>
    <scope>NUCLEOTIDE SEQUENCE [LARGE SCALE GENOMIC DNA]</scope>
    <source>
        <strain evidence="2">wls1934</strain>
    </source>
</reference>
<evidence type="ECO:0000313" key="1">
    <source>
        <dbReference type="EMBL" id="MTC36630.1"/>
    </source>
</evidence>
<evidence type="ECO:0000313" key="2">
    <source>
        <dbReference type="Proteomes" id="UP000449944"/>
    </source>
</evidence>
<organism evidence="1 2">
    <name type="scientific">Providencia alcalifaciens</name>
    <dbReference type="NCBI Taxonomy" id="126385"/>
    <lineage>
        <taxon>Bacteria</taxon>
        <taxon>Pseudomonadati</taxon>
        <taxon>Pseudomonadota</taxon>
        <taxon>Gammaproteobacteria</taxon>
        <taxon>Enterobacterales</taxon>
        <taxon>Morganellaceae</taxon>
        <taxon>Providencia</taxon>
    </lineage>
</organism>
<dbReference type="AlphaFoldDB" id="A0AAW9VGV3"/>
<dbReference type="EMBL" id="WLUB01000058">
    <property type="protein sequence ID" value="MTC36630.1"/>
    <property type="molecule type" value="Genomic_DNA"/>
</dbReference>
<name>A0AAW9VGV3_9GAMM</name>
<accession>A0AAW9VGV3</accession>